<proteinExistence type="predicted"/>
<dbReference type="Gene3D" id="3.40.50.1000">
    <property type="entry name" value="HAD superfamily/HAD-like"/>
    <property type="match status" value="1"/>
</dbReference>
<dbReference type="SFLD" id="SFLDS00003">
    <property type="entry name" value="Haloacid_Dehalogenase"/>
    <property type="match status" value="1"/>
</dbReference>
<dbReference type="PANTHER" id="PTHR43611:SF3">
    <property type="entry name" value="FLAVIN MONONUCLEOTIDE HYDROLASE 1, CHLOROPLATIC"/>
    <property type="match status" value="1"/>
</dbReference>
<protein>
    <recommendedName>
        <fullName evidence="3">HAD family phosphatase</fullName>
    </recommendedName>
</protein>
<dbReference type="InterPro" id="IPR036412">
    <property type="entry name" value="HAD-like_sf"/>
</dbReference>
<accession>A0A2H0TQ27</accession>
<dbReference type="Pfam" id="PF00702">
    <property type="entry name" value="Hydrolase"/>
    <property type="match status" value="1"/>
</dbReference>
<reference evidence="2" key="1">
    <citation type="submission" date="2017-09" db="EMBL/GenBank/DDBJ databases">
        <title>Depth-based differentiation of microbial function through sediment-hosted aquifers and enrichment of novel symbionts in the deep terrestrial subsurface.</title>
        <authorList>
            <person name="Probst A.J."/>
            <person name="Ladd B."/>
            <person name="Jarett J.K."/>
            <person name="Geller-Mcgrath D.E."/>
            <person name="Sieber C.M.K."/>
            <person name="Emerson J.B."/>
            <person name="Anantharaman K."/>
            <person name="Thomas B.C."/>
            <person name="Malmstrom R."/>
            <person name="Stieglmeier M."/>
            <person name="Klingl A."/>
            <person name="Woyke T."/>
            <person name="Ryan C.M."/>
            <person name="Banfield J.F."/>
        </authorList>
    </citation>
    <scope>NUCLEOTIDE SEQUENCE [LARGE SCALE GENOMIC DNA]</scope>
</reference>
<dbReference type="SUPFAM" id="SSF56784">
    <property type="entry name" value="HAD-like"/>
    <property type="match status" value="1"/>
</dbReference>
<dbReference type="Proteomes" id="UP000230154">
    <property type="component" value="Unassembled WGS sequence"/>
</dbReference>
<dbReference type="PANTHER" id="PTHR43611">
    <property type="entry name" value="ALPHA-D-GLUCOSE 1-PHOSPHATE PHOSPHATASE"/>
    <property type="match status" value="1"/>
</dbReference>
<organism evidence="1 2">
    <name type="scientific">Candidatus Magasanikbacteria bacterium CG10_big_fil_rev_8_21_14_0_10_47_10</name>
    <dbReference type="NCBI Taxonomy" id="1974652"/>
    <lineage>
        <taxon>Bacteria</taxon>
        <taxon>Candidatus Magasanikiibacteriota</taxon>
    </lineage>
</organism>
<dbReference type="InterPro" id="IPR023214">
    <property type="entry name" value="HAD_sf"/>
</dbReference>
<dbReference type="SFLD" id="SFLDG01129">
    <property type="entry name" value="C1.5:_HAD__Beta-PGM__Phosphata"/>
    <property type="match status" value="1"/>
</dbReference>
<gene>
    <name evidence="1" type="ORF">COU35_03120</name>
</gene>
<comment type="caution">
    <text evidence="1">The sequence shown here is derived from an EMBL/GenBank/DDBJ whole genome shotgun (WGS) entry which is preliminary data.</text>
</comment>
<dbReference type="AlphaFoldDB" id="A0A2H0TQ27"/>
<evidence type="ECO:0000313" key="2">
    <source>
        <dbReference type="Proteomes" id="UP000230154"/>
    </source>
</evidence>
<evidence type="ECO:0000313" key="1">
    <source>
        <dbReference type="EMBL" id="PIR74258.1"/>
    </source>
</evidence>
<evidence type="ECO:0008006" key="3">
    <source>
        <dbReference type="Google" id="ProtNLM"/>
    </source>
</evidence>
<name>A0A2H0TQ27_9BACT</name>
<dbReference type="EMBL" id="PFCB01000023">
    <property type="protein sequence ID" value="PIR74258.1"/>
    <property type="molecule type" value="Genomic_DNA"/>
</dbReference>
<sequence>MPCDDRVIYMIKALLFDADGVIVRSEMFSHQYTKKFGIPTDAMTPFFKGIFQSCLIGETNLKEVVEPYLQKWKWHGTVDEFLNFWFESEHVIDQQVVAAIKTLKNNGVRCFLTTNQEQYRTDYMRHTMGFGELFDGIFSSAEVRNKKPEPDYYEFVIQVLQAQHGIEKNAIIYIDHTVPNIEGATAVGIKSYLYTEFDAFKQYLSEQHLHV</sequence>